<sequence>MRSKMRRCWSGATLGLALLAPACVWETDLPSSVREIPVDANRELVVTDDALLGALSSNAEAAPLSFRRAMDALALDDEASAEWLESWSARLDADGHSDRANALRTLVTCRWLKSAPDNGCDDLCTACAARALPLEQAPFRLVAVVNRTDLSVMPDRAAEGGEGRLVYALTDGPADEPTSQPLPVSVIFEYAQEGTALEWSRRWHSLGSVSSSDLPRALVDLTDRFVASGSLAQVRTADAWNGPMVIHQFAREAGALRATRVRNTPIWSRVTPSDLRAFVDEHEAAVADGTMLMPRGWWAPSSSPNDEVPAFLAEIPSHELLVRQTCGGCHARSETGFHVDPRGHGTSKLSTFLADPSKETDELRRRTTWMQLTLSSE</sequence>
<protein>
    <submittedName>
        <fullName evidence="2">Putative lipoprotein</fullName>
    </submittedName>
</protein>
<accession>A0A0K1PU41</accession>
<keyword evidence="2" id="KW-0449">Lipoprotein</keyword>
<feature type="chain" id="PRO_5005466019" evidence="1">
    <location>
        <begin position="27"/>
        <end position="377"/>
    </location>
</feature>
<gene>
    <name evidence="2" type="ORF">AKJ09_03545</name>
</gene>
<dbReference type="STRING" id="1391654.AKJ09_03545"/>
<dbReference type="RefSeq" id="WP_146648104.1">
    <property type="nucleotide sequence ID" value="NZ_CP012333.1"/>
</dbReference>
<evidence type="ECO:0000313" key="3">
    <source>
        <dbReference type="Proteomes" id="UP000064967"/>
    </source>
</evidence>
<keyword evidence="1" id="KW-0732">Signal</keyword>
<proteinExistence type="predicted"/>
<dbReference type="EMBL" id="CP012333">
    <property type="protein sequence ID" value="AKU96881.1"/>
    <property type="molecule type" value="Genomic_DNA"/>
</dbReference>
<dbReference type="OrthoDB" id="5480711at2"/>
<name>A0A0K1PU41_9BACT</name>
<evidence type="ECO:0000313" key="2">
    <source>
        <dbReference type="EMBL" id="AKU96881.1"/>
    </source>
</evidence>
<keyword evidence="3" id="KW-1185">Reference proteome</keyword>
<organism evidence="2 3">
    <name type="scientific">Labilithrix luteola</name>
    <dbReference type="NCBI Taxonomy" id="1391654"/>
    <lineage>
        <taxon>Bacteria</taxon>
        <taxon>Pseudomonadati</taxon>
        <taxon>Myxococcota</taxon>
        <taxon>Polyangia</taxon>
        <taxon>Polyangiales</taxon>
        <taxon>Labilitrichaceae</taxon>
        <taxon>Labilithrix</taxon>
    </lineage>
</organism>
<reference evidence="2 3" key="1">
    <citation type="submission" date="2015-08" db="EMBL/GenBank/DDBJ databases">
        <authorList>
            <person name="Babu N.S."/>
            <person name="Beckwith C.J."/>
            <person name="Beseler K.G."/>
            <person name="Brison A."/>
            <person name="Carone J.V."/>
            <person name="Caskin T.P."/>
            <person name="Diamond M."/>
            <person name="Durham M.E."/>
            <person name="Foxe J.M."/>
            <person name="Go M."/>
            <person name="Henderson B.A."/>
            <person name="Jones I.B."/>
            <person name="McGettigan J.A."/>
            <person name="Micheletti S.J."/>
            <person name="Nasrallah M.E."/>
            <person name="Ortiz D."/>
            <person name="Piller C.R."/>
            <person name="Privatt S.R."/>
            <person name="Schneider S.L."/>
            <person name="Sharp S."/>
            <person name="Smith T.C."/>
            <person name="Stanton J.D."/>
            <person name="Ullery H.E."/>
            <person name="Wilson R.J."/>
            <person name="Serrano M.G."/>
            <person name="Buck G."/>
            <person name="Lee V."/>
            <person name="Wang Y."/>
            <person name="Carvalho R."/>
            <person name="Voegtly L."/>
            <person name="Shi R."/>
            <person name="Duckworth R."/>
            <person name="Johnson A."/>
            <person name="Loviza R."/>
            <person name="Walstead R."/>
            <person name="Shah Z."/>
            <person name="Kiflezghi M."/>
            <person name="Wade K."/>
            <person name="Ball S.L."/>
            <person name="Bradley K.W."/>
            <person name="Asai D.J."/>
            <person name="Bowman C.A."/>
            <person name="Russell D.A."/>
            <person name="Pope W.H."/>
            <person name="Jacobs-Sera D."/>
            <person name="Hendrix R.W."/>
            <person name="Hatfull G.F."/>
        </authorList>
    </citation>
    <scope>NUCLEOTIDE SEQUENCE [LARGE SCALE GENOMIC DNA]</scope>
    <source>
        <strain evidence="2 3">DSM 27648</strain>
    </source>
</reference>
<dbReference type="AlphaFoldDB" id="A0A0K1PU41"/>
<dbReference type="KEGG" id="llu:AKJ09_03545"/>
<feature type="signal peptide" evidence="1">
    <location>
        <begin position="1"/>
        <end position="26"/>
    </location>
</feature>
<dbReference type="Proteomes" id="UP000064967">
    <property type="component" value="Chromosome"/>
</dbReference>
<evidence type="ECO:0000256" key="1">
    <source>
        <dbReference type="SAM" id="SignalP"/>
    </source>
</evidence>